<evidence type="ECO:0000313" key="1">
    <source>
        <dbReference type="EMBL" id="KAH7445337.1"/>
    </source>
</evidence>
<proteinExistence type="predicted"/>
<keyword evidence="2" id="KW-1185">Reference proteome</keyword>
<dbReference type="EMBL" id="CM035406">
    <property type="protein sequence ID" value="KAH7445337.1"/>
    <property type="molecule type" value="Genomic_DNA"/>
</dbReference>
<accession>A0A8T2VA45</accession>
<gene>
    <name evidence="1" type="ORF">KP509_01G003100</name>
</gene>
<dbReference type="Proteomes" id="UP000825935">
    <property type="component" value="Chromosome 1"/>
</dbReference>
<comment type="caution">
    <text evidence="1">The sequence shown here is derived from an EMBL/GenBank/DDBJ whole genome shotgun (WGS) entry which is preliminary data.</text>
</comment>
<organism evidence="1 2">
    <name type="scientific">Ceratopteris richardii</name>
    <name type="common">Triangle waterfern</name>
    <dbReference type="NCBI Taxonomy" id="49495"/>
    <lineage>
        <taxon>Eukaryota</taxon>
        <taxon>Viridiplantae</taxon>
        <taxon>Streptophyta</taxon>
        <taxon>Embryophyta</taxon>
        <taxon>Tracheophyta</taxon>
        <taxon>Polypodiopsida</taxon>
        <taxon>Polypodiidae</taxon>
        <taxon>Polypodiales</taxon>
        <taxon>Pteridineae</taxon>
        <taxon>Pteridaceae</taxon>
        <taxon>Parkerioideae</taxon>
        <taxon>Ceratopteris</taxon>
    </lineage>
</organism>
<dbReference type="AlphaFoldDB" id="A0A8T2VA45"/>
<reference evidence="1" key="1">
    <citation type="submission" date="2021-08" db="EMBL/GenBank/DDBJ databases">
        <title>WGS assembly of Ceratopteris richardii.</title>
        <authorList>
            <person name="Marchant D.B."/>
            <person name="Chen G."/>
            <person name="Jenkins J."/>
            <person name="Shu S."/>
            <person name="Leebens-Mack J."/>
            <person name="Grimwood J."/>
            <person name="Schmutz J."/>
            <person name="Soltis P."/>
            <person name="Soltis D."/>
            <person name="Chen Z.-H."/>
        </authorList>
    </citation>
    <scope>NUCLEOTIDE SEQUENCE</scope>
    <source>
        <strain evidence="1">Whitten #5841</strain>
        <tissue evidence="1">Leaf</tissue>
    </source>
</reference>
<name>A0A8T2VA45_CERRI</name>
<evidence type="ECO:0000313" key="2">
    <source>
        <dbReference type="Proteomes" id="UP000825935"/>
    </source>
</evidence>
<sequence length="141" mass="15668">MASPSPASEVLSGKLHSAVGGLEKHCSTTSPGIVRQSQDHELLWALDELVAPSSIDELCKLTDYSIREEWLSALTATVHNGKHANYSFRCRRQLLIGSSMAKNNVLDSQGGTENKHEQPWMSDEAVSNSFFTRRFSRKLHL</sequence>
<protein>
    <submittedName>
        <fullName evidence="1">Uncharacterized protein</fullName>
    </submittedName>
</protein>